<accession>A0ACC2FW23</accession>
<name>A0ACC2FW23_DALPE</name>
<dbReference type="Proteomes" id="UP001157502">
    <property type="component" value="Chromosome 21"/>
</dbReference>
<evidence type="ECO:0000313" key="2">
    <source>
        <dbReference type="Proteomes" id="UP001157502"/>
    </source>
</evidence>
<dbReference type="EMBL" id="CM055748">
    <property type="protein sequence ID" value="KAJ7995541.1"/>
    <property type="molecule type" value="Genomic_DNA"/>
</dbReference>
<organism evidence="1 2">
    <name type="scientific">Dallia pectoralis</name>
    <name type="common">Alaska blackfish</name>
    <dbReference type="NCBI Taxonomy" id="75939"/>
    <lineage>
        <taxon>Eukaryota</taxon>
        <taxon>Metazoa</taxon>
        <taxon>Chordata</taxon>
        <taxon>Craniata</taxon>
        <taxon>Vertebrata</taxon>
        <taxon>Euteleostomi</taxon>
        <taxon>Actinopterygii</taxon>
        <taxon>Neopterygii</taxon>
        <taxon>Teleostei</taxon>
        <taxon>Protacanthopterygii</taxon>
        <taxon>Esociformes</taxon>
        <taxon>Umbridae</taxon>
        <taxon>Dallia</taxon>
    </lineage>
</organism>
<comment type="caution">
    <text evidence="1">The sequence shown here is derived from an EMBL/GenBank/DDBJ whole genome shotgun (WGS) entry which is preliminary data.</text>
</comment>
<keyword evidence="2" id="KW-1185">Reference proteome</keyword>
<gene>
    <name evidence="1" type="ORF">DPEC_G00245660</name>
</gene>
<sequence>MASSSPTSTPCHNPTHFHLGPTLKCPQGMTDLWVAVKAFGCSARYSLTTTQLVSHQTRTGGIFILLFTGRPMSWEPPLLAAEHPSLTSDAQFSDQFNQVFDNPVRDAVFAITSATYDRAAEERTITDWNFVP</sequence>
<proteinExistence type="predicted"/>
<evidence type="ECO:0000313" key="1">
    <source>
        <dbReference type="EMBL" id="KAJ7995541.1"/>
    </source>
</evidence>
<protein>
    <submittedName>
        <fullName evidence="1">Uncharacterized protein</fullName>
    </submittedName>
</protein>
<reference evidence="1" key="1">
    <citation type="submission" date="2021-05" db="EMBL/GenBank/DDBJ databases">
        <authorList>
            <person name="Pan Q."/>
            <person name="Jouanno E."/>
            <person name="Zahm M."/>
            <person name="Klopp C."/>
            <person name="Cabau C."/>
            <person name="Louis A."/>
            <person name="Berthelot C."/>
            <person name="Parey E."/>
            <person name="Roest Crollius H."/>
            <person name="Montfort J."/>
            <person name="Robinson-Rechavi M."/>
            <person name="Bouchez O."/>
            <person name="Lampietro C."/>
            <person name="Lopez Roques C."/>
            <person name="Donnadieu C."/>
            <person name="Postlethwait J."/>
            <person name="Bobe J."/>
            <person name="Dillon D."/>
            <person name="Chandos A."/>
            <person name="von Hippel F."/>
            <person name="Guiguen Y."/>
        </authorList>
    </citation>
    <scope>NUCLEOTIDE SEQUENCE</scope>
    <source>
        <strain evidence="1">YG-Jan2019</strain>
    </source>
</reference>